<evidence type="ECO:0000313" key="2">
    <source>
        <dbReference type="EMBL" id="GLS44361.1"/>
    </source>
</evidence>
<reference evidence="2" key="1">
    <citation type="journal article" date="2014" name="Int. J. Syst. Evol. Microbiol.">
        <title>Complete genome of a new Firmicutes species belonging to the dominant human colonic microbiota ('Ruminococcus bicirculans') reveals two chromosomes and a selective capacity to utilize plant glucans.</title>
        <authorList>
            <consortium name="NISC Comparative Sequencing Program"/>
            <person name="Wegmann U."/>
            <person name="Louis P."/>
            <person name="Goesmann A."/>
            <person name="Henrissat B."/>
            <person name="Duncan S.H."/>
            <person name="Flint H.J."/>
        </authorList>
    </citation>
    <scope>NUCLEOTIDE SEQUENCE</scope>
    <source>
        <strain evidence="2">NBRC 107710</strain>
    </source>
</reference>
<keyword evidence="5" id="KW-1185">Reference proteome</keyword>
<reference evidence="5" key="2">
    <citation type="journal article" date="2019" name="Int. J. Syst. Evol. Microbiol.">
        <title>The Global Catalogue of Microorganisms (GCM) 10K type strain sequencing project: providing services to taxonomists for standard genome sequencing and annotation.</title>
        <authorList>
            <consortium name="The Broad Institute Genomics Platform"/>
            <consortium name="The Broad Institute Genome Sequencing Center for Infectious Disease"/>
            <person name="Wu L."/>
            <person name="Ma J."/>
        </authorList>
    </citation>
    <scope>NUCLEOTIDE SEQUENCE [LARGE SCALE GENOMIC DNA]</scope>
    <source>
        <strain evidence="5">NBRC 107710</strain>
    </source>
</reference>
<keyword evidence="1" id="KW-0812">Transmembrane</keyword>
<protein>
    <submittedName>
        <fullName evidence="3">Uncharacterized protein</fullName>
    </submittedName>
</protein>
<gene>
    <name evidence="2" type="ORF">GCM10007884_23490</name>
    <name evidence="3" type="ORF">GGR33_004659</name>
</gene>
<comment type="caution">
    <text evidence="3">The sequence shown here is derived from an EMBL/GenBank/DDBJ whole genome shotgun (WGS) entry which is preliminary data.</text>
</comment>
<proteinExistence type="predicted"/>
<dbReference type="EMBL" id="BSPG01000011">
    <property type="protein sequence ID" value="GLS44361.1"/>
    <property type="molecule type" value="Genomic_DNA"/>
</dbReference>
<evidence type="ECO:0000256" key="1">
    <source>
        <dbReference type="SAM" id="Phobius"/>
    </source>
</evidence>
<accession>A0A7W6AR24</accession>
<reference evidence="2" key="4">
    <citation type="submission" date="2023-01" db="EMBL/GenBank/DDBJ databases">
        <title>Draft genome sequence of Methylobacterium brachythecii strain NBRC 107710.</title>
        <authorList>
            <person name="Sun Q."/>
            <person name="Mori K."/>
        </authorList>
    </citation>
    <scope>NUCLEOTIDE SEQUENCE</scope>
    <source>
        <strain evidence="2">NBRC 107710</strain>
    </source>
</reference>
<feature type="transmembrane region" description="Helical" evidence="1">
    <location>
        <begin position="44"/>
        <end position="65"/>
    </location>
</feature>
<name>A0A7W6AR24_9HYPH</name>
<evidence type="ECO:0000313" key="4">
    <source>
        <dbReference type="Proteomes" id="UP000517759"/>
    </source>
</evidence>
<dbReference type="Proteomes" id="UP001156881">
    <property type="component" value="Unassembled WGS sequence"/>
</dbReference>
<keyword evidence="1" id="KW-0472">Membrane</keyword>
<dbReference type="EMBL" id="JACIDN010000010">
    <property type="protein sequence ID" value="MBB3905131.1"/>
    <property type="molecule type" value="Genomic_DNA"/>
</dbReference>
<reference evidence="3 4" key="3">
    <citation type="submission" date="2020-08" db="EMBL/GenBank/DDBJ databases">
        <title>Genomic Encyclopedia of Type Strains, Phase IV (KMG-IV): sequencing the most valuable type-strain genomes for metagenomic binning, comparative biology and taxonomic classification.</title>
        <authorList>
            <person name="Goeker M."/>
        </authorList>
    </citation>
    <scope>NUCLEOTIDE SEQUENCE [LARGE SCALE GENOMIC DNA]</scope>
    <source>
        <strain evidence="3 4">DSM 24105</strain>
    </source>
</reference>
<dbReference type="Proteomes" id="UP000517759">
    <property type="component" value="Unassembled WGS sequence"/>
</dbReference>
<keyword evidence="1" id="KW-1133">Transmembrane helix</keyword>
<dbReference type="RefSeq" id="WP_183511291.1">
    <property type="nucleotide sequence ID" value="NZ_BSPG01000011.1"/>
</dbReference>
<organism evidence="3 4">
    <name type="scientific">Methylobacterium brachythecii</name>
    <dbReference type="NCBI Taxonomy" id="1176177"/>
    <lineage>
        <taxon>Bacteria</taxon>
        <taxon>Pseudomonadati</taxon>
        <taxon>Pseudomonadota</taxon>
        <taxon>Alphaproteobacteria</taxon>
        <taxon>Hyphomicrobiales</taxon>
        <taxon>Methylobacteriaceae</taxon>
        <taxon>Methylobacterium</taxon>
    </lineage>
</organism>
<dbReference type="AlphaFoldDB" id="A0A7W6AR24"/>
<evidence type="ECO:0000313" key="3">
    <source>
        <dbReference type="EMBL" id="MBB3905131.1"/>
    </source>
</evidence>
<evidence type="ECO:0000313" key="5">
    <source>
        <dbReference type="Proteomes" id="UP001156881"/>
    </source>
</evidence>
<sequence>MMTRWVQITLTVVFFAAIMLALRAVLHATVPGGIAWLDATIGGGGTSALIIGCLISMAALAYLLYQRDLRKQRLSRRC</sequence>